<gene>
    <name evidence="3" type="ordered locus">MEALZ_0733</name>
</gene>
<reference evidence="4" key="1">
    <citation type="journal article" date="2012" name="J. Bacteriol.">
        <title>Genome sequence of the haloalkaliphilic methanotrophic bacterium Methylomicrobium alcaliphilum 20Z.</title>
        <authorList>
            <person name="Vuilleumier S."/>
            <person name="Khmelenina V.N."/>
            <person name="Bringel F."/>
            <person name="Reshetnikov A.S."/>
            <person name="Lajus A."/>
            <person name="Mangenot S."/>
            <person name="Rouy Z."/>
            <person name="Op den Camp H.J."/>
            <person name="Jetten M.S."/>
            <person name="Dispirito A.A."/>
            <person name="Dunfield P."/>
            <person name="Klotz M.G."/>
            <person name="Semrau J.D."/>
            <person name="Stein L.Y."/>
            <person name="Barbe V."/>
            <person name="Medigue C."/>
            <person name="Trotsenko Y.A."/>
            <person name="Kalyuzhnaya M.G."/>
        </authorList>
    </citation>
    <scope>NUCLEOTIDE SEQUENCE [LARGE SCALE GENOMIC DNA]</scope>
    <source>
        <strain evidence="4">DSM 19304 / NCIMB 14124 / VKM B-2133 / 20Z</strain>
    </source>
</reference>
<dbReference type="EMBL" id="FO082060">
    <property type="protein sequence ID" value="CCE22428.1"/>
    <property type="molecule type" value="Genomic_DNA"/>
</dbReference>
<protein>
    <submittedName>
        <fullName evidence="3">Polysaccharide biosynthesis protein</fullName>
    </submittedName>
</protein>
<dbReference type="SUPFAM" id="SSF53756">
    <property type="entry name" value="UDP-Glycosyltransferase/glycogen phosphorylase"/>
    <property type="match status" value="1"/>
</dbReference>
<evidence type="ECO:0000313" key="4">
    <source>
        <dbReference type="Proteomes" id="UP000008315"/>
    </source>
</evidence>
<dbReference type="STRING" id="1091494.MEALZ_0733"/>
<proteinExistence type="predicted"/>
<dbReference type="RefSeq" id="WP_014147232.1">
    <property type="nucleotide sequence ID" value="NC_016112.1"/>
</dbReference>
<evidence type="ECO:0000313" key="3">
    <source>
        <dbReference type="EMBL" id="CCE22428.1"/>
    </source>
</evidence>
<feature type="binding site" evidence="2">
    <location>
        <position position="173"/>
    </location>
    <ligand>
        <name>substrate</name>
    </ligand>
</feature>
<dbReference type="NCBIfam" id="TIGR03590">
    <property type="entry name" value="PseG"/>
    <property type="match status" value="1"/>
</dbReference>
<sequence>MNIVFRADASVRIGIGHIMRCLTLADALAIEGHDCTFVTRNHSGHLADLIQRRGHRVALMEPPAKNGSNETGDSEYAEWLGASWQADAEETIELLQDSKADWLIVDHYAIDHRWHKVLRPAAEKILVVDDLANRALDCEVVLNQNYGCRENDYRKRVRPDCLLLLGPRYALLRPEFSQLRPQAIEKRKTFQGIRRILVSMGGTDADNATSLVLQTLAGVDWPKPPEIDVVLNSRAPHLQSVIESARLHPLAVSVAVDVNDMAERMLRADLAFGAGGVTTWERCCLGLPSLVIMTANNQNFTIQTLHEFGVIFSLGPKNDFIRDIFMDDIEALTGSDKWQEMSRRSFAMTDGAGCLEVSHAMINISGQAAR</sequence>
<feature type="binding site" evidence="2">
    <location>
        <position position="281"/>
    </location>
    <ligand>
        <name>substrate</name>
    </ligand>
</feature>
<evidence type="ECO:0000256" key="2">
    <source>
        <dbReference type="PIRSR" id="PIRSR620023-2"/>
    </source>
</evidence>
<name>G4T1K6_META2</name>
<dbReference type="Gene3D" id="3.40.50.2000">
    <property type="entry name" value="Glycogen Phosphorylase B"/>
    <property type="match status" value="1"/>
</dbReference>
<dbReference type="KEGG" id="mah:MEALZ_0733"/>
<dbReference type="Proteomes" id="UP000008315">
    <property type="component" value="Chromosome"/>
</dbReference>
<dbReference type="AlphaFoldDB" id="G4T1K6"/>
<evidence type="ECO:0000256" key="1">
    <source>
        <dbReference type="PIRSR" id="PIRSR620023-1"/>
    </source>
</evidence>
<keyword evidence="4" id="KW-1185">Reference proteome</keyword>
<dbReference type="Gene3D" id="3.40.50.11190">
    <property type="match status" value="1"/>
</dbReference>
<organism evidence="3 4">
    <name type="scientific">Methylotuvimicrobium alcaliphilum (strain DSM 19304 / NCIMB 14124 / VKM B-2133 / 20Z)</name>
    <name type="common">Methylomicrobium alcaliphilum</name>
    <dbReference type="NCBI Taxonomy" id="1091494"/>
    <lineage>
        <taxon>Bacteria</taxon>
        <taxon>Pseudomonadati</taxon>
        <taxon>Pseudomonadota</taxon>
        <taxon>Gammaproteobacteria</taxon>
        <taxon>Methylococcales</taxon>
        <taxon>Methylococcaceae</taxon>
        <taxon>Methylotuvimicrobium</taxon>
    </lineage>
</organism>
<dbReference type="HOGENOM" id="CLU_023406_0_0_6"/>
<accession>G4T1K6</accession>
<dbReference type="InterPro" id="IPR020023">
    <property type="entry name" value="PseG"/>
</dbReference>
<dbReference type="PATRIC" id="fig|271065.3.peg.750"/>
<feature type="active site" description="Proton acceptor" evidence="1">
    <location>
        <position position="17"/>
    </location>
</feature>